<dbReference type="InterPro" id="IPR017452">
    <property type="entry name" value="GPCR_Rhodpsn_7TM"/>
</dbReference>
<reference evidence="9 10" key="1">
    <citation type="submission" date="2024-05" db="EMBL/GenBank/DDBJ databases">
        <authorList>
            <person name="Wallberg A."/>
        </authorList>
    </citation>
    <scope>NUCLEOTIDE SEQUENCE [LARGE SCALE GENOMIC DNA]</scope>
</reference>
<organism evidence="9 10">
    <name type="scientific">Meganyctiphanes norvegica</name>
    <name type="common">Northern krill</name>
    <name type="synonym">Thysanopoda norvegica</name>
    <dbReference type="NCBI Taxonomy" id="48144"/>
    <lineage>
        <taxon>Eukaryota</taxon>
        <taxon>Metazoa</taxon>
        <taxon>Ecdysozoa</taxon>
        <taxon>Arthropoda</taxon>
        <taxon>Crustacea</taxon>
        <taxon>Multicrustacea</taxon>
        <taxon>Malacostraca</taxon>
        <taxon>Eumalacostraca</taxon>
        <taxon>Eucarida</taxon>
        <taxon>Euphausiacea</taxon>
        <taxon>Euphausiidae</taxon>
        <taxon>Meganyctiphanes</taxon>
    </lineage>
</organism>
<comment type="similarity">
    <text evidence="2 6">Belongs to the G-protein coupled receptor 1 family.</text>
</comment>
<dbReference type="Proteomes" id="UP001497623">
    <property type="component" value="Unassembled WGS sequence"/>
</dbReference>
<feature type="transmembrane region" description="Helical" evidence="7">
    <location>
        <begin position="144"/>
        <end position="163"/>
    </location>
</feature>
<feature type="transmembrane region" description="Helical" evidence="7">
    <location>
        <begin position="27"/>
        <end position="52"/>
    </location>
</feature>
<evidence type="ECO:0000256" key="4">
    <source>
        <dbReference type="ARBA" id="ARBA00022989"/>
    </source>
</evidence>
<accession>A0AAV2RLK0</accession>
<feature type="transmembrane region" description="Helical" evidence="7">
    <location>
        <begin position="99"/>
        <end position="124"/>
    </location>
</feature>
<keyword evidence="10" id="KW-1185">Reference proteome</keyword>
<dbReference type="InterPro" id="IPR000276">
    <property type="entry name" value="GPCR_Rhodpsn"/>
</dbReference>
<dbReference type="PANTHER" id="PTHR47760:SF1">
    <property type="entry name" value="G-PROTEIN COUPLED RECEPTORS FAMILY 1 PROFILE DOMAIN-CONTAINING PROTEIN"/>
    <property type="match status" value="1"/>
</dbReference>
<evidence type="ECO:0000256" key="3">
    <source>
        <dbReference type="ARBA" id="ARBA00022692"/>
    </source>
</evidence>
<dbReference type="InterPro" id="IPR053093">
    <property type="entry name" value="GPCR-like"/>
</dbReference>
<dbReference type="Pfam" id="PF00001">
    <property type="entry name" value="7tm_1"/>
    <property type="match status" value="1"/>
</dbReference>
<feature type="transmembrane region" description="Helical" evidence="7">
    <location>
        <begin position="277"/>
        <end position="302"/>
    </location>
</feature>
<keyword evidence="6" id="KW-0807">Transducer</keyword>
<feature type="transmembrane region" description="Helical" evidence="7">
    <location>
        <begin position="64"/>
        <end position="87"/>
    </location>
</feature>
<feature type="non-terminal residue" evidence="9">
    <location>
        <position position="398"/>
    </location>
</feature>
<dbReference type="GO" id="GO:0016020">
    <property type="term" value="C:membrane"/>
    <property type="evidence" value="ECO:0007669"/>
    <property type="project" value="UniProtKB-SubCell"/>
</dbReference>
<dbReference type="PROSITE" id="PS00237">
    <property type="entry name" value="G_PROTEIN_RECEP_F1_1"/>
    <property type="match status" value="1"/>
</dbReference>
<protein>
    <recommendedName>
        <fullName evidence="8">G-protein coupled receptors family 1 profile domain-containing protein</fullName>
    </recommendedName>
</protein>
<evidence type="ECO:0000259" key="8">
    <source>
        <dbReference type="PROSITE" id="PS50262"/>
    </source>
</evidence>
<dbReference type="PROSITE" id="PS50262">
    <property type="entry name" value="G_PROTEIN_RECEP_F1_2"/>
    <property type="match status" value="1"/>
</dbReference>
<proteinExistence type="inferred from homology"/>
<dbReference type="EMBL" id="CAXKWB010023309">
    <property type="protein sequence ID" value="CAL4125009.1"/>
    <property type="molecule type" value="Genomic_DNA"/>
</dbReference>
<sequence>MVVQYSYFKSEEHNINETLEKIEEIRYISYGVVNAAVISVGILGNLLTIYILHQPQFKGVTYLYFRALAISDLLCLMFTISSLHHLLYPVTINFSTAVWWSYFEMIFVNAPMSMSVLIIVCVTIDRFISVCRPADFVKVHSVHCARIGIAISTMLSVLVWIPACGLKIPLKVDQCNNSLWNEMHPNPIDENITKWTSCLRFEPTTEPWFLAYEWIRQTIVTFIPITLMIVLNSLLIKQFIKISKARFAMQRNSLHNICDDIKSSRNKFLMKKDDRNLIKLLAVITISFFITQFLSGIFNAMYTENRHDDLPFEIFRAIANDLEVLNHAMNFYLYILYIKPFRQSLKSMIKIHKISVSFISVPSNILSNIHQAVKKIKTVVKTQVTKRSKFGVAGIEQN</sequence>
<keyword evidence="6" id="KW-0675">Receptor</keyword>
<keyword evidence="3 6" id="KW-0812">Transmembrane</keyword>
<name>A0AAV2RLK0_MEGNR</name>
<keyword evidence="6" id="KW-0297">G-protein coupled receptor</keyword>
<dbReference type="AlphaFoldDB" id="A0AAV2RLK0"/>
<dbReference type="PANTHER" id="PTHR47760">
    <property type="entry name" value="G-PROTEIN COUPLED RECEPTOR B0563.6-LIKE PROTEIN-RELATED"/>
    <property type="match status" value="1"/>
</dbReference>
<comment type="caution">
    <text evidence="9">The sequence shown here is derived from an EMBL/GenBank/DDBJ whole genome shotgun (WGS) entry which is preliminary data.</text>
</comment>
<evidence type="ECO:0000256" key="1">
    <source>
        <dbReference type="ARBA" id="ARBA00004370"/>
    </source>
</evidence>
<keyword evidence="4 7" id="KW-1133">Transmembrane helix</keyword>
<evidence type="ECO:0000313" key="9">
    <source>
        <dbReference type="EMBL" id="CAL4125009.1"/>
    </source>
</evidence>
<evidence type="ECO:0000256" key="5">
    <source>
        <dbReference type="ARBA" id="ARBA00023136"/>
    </source>
</evidence>
<comment type="subcellular location">
    <subcellularLocation>
        <location evidence="1">Membrane</location>
    </subcellularLocation>
</comment>
<evidence type="ECO:0000313" key="10">
    <source>
        <dbReference type="Proteomes" id="UP001497623"/>
    </source>
</evidence>
<dbReference type="SUPFAM" id="SSF81321">
    <property type="entry name" value="Family A G protein-coupled receptor-like"/>
    <property type="match status" value="1"/>
</dbReference>
<evidence type="ECO:0000256" key="6">
    <source>
        <dbReference type="RuleBase" id="RU000688"/>
    </source>
</evidence>
<dbReference type="CDD" id="cd14978">
    <property type="entry name" value="7tmA_FMRFamide_R-like"/>
    <property type="match status" value="1"/>
</dbReference>
<keyword evidence="5 7" id="KW-0472">Membrane</keyword>
<dbReference type="PRINTS" id="PR00237">
    <property type="entry name" value="GPCRRHODOPSN"/>
</dbReference>
<dbReference type="GO" id="GO:0004930">
    <property type="term" value="F:G protein-coupled receptor activity"/>
    <property type="evidence" value="ECO:0007669"/>
    <property type="project" value="UniProtKB-KW"/>
</dbReference>
<gene>
    <name evidence="9" type="ORF">MNOR_LOCUS24940</name>
</gene>
<dbReference type="Gene3D" id="1.20.1070.10">
    <property type="entry name" value="Rhodopsin 7-helix transmembrane proteins"/>
    <property type="match status" value="1"/>
</dbReference>
<evidence type="ECO:0000256" key="2">
    <source>
        <dbReference type="ARBA" id="ARBA00010663"/>
    </source>
</evidence>
<feature type="domain" description="G-protein coupled receptors family 1 profile" evidence="8">
    <location>
        <begin position="44"/>
        <end position="334"/>
    </location>
</feature>
<evidence type="ECO:0000256" key="7">
    <source>
        <dbReference type="SAM" id="Phobius"/>
    </source>
</evidence>
<feature type="transmembrane region" description="Helical" evidence="7">
    <location>
        <begin position="214"/>
        <end position="236"/>
    </location>
</feature>